<protein>
    <recommendedName>
        <fullName evidence="3">Protein kinase domain-containing protein</fullName>
    </recommendedName>
</protein>
<comment type="caution">
    <text evidence="1">The sequence shown here is derived from an EMBL/GenBank/DDBJ whole genome shotgun (WGS) entry which is preliminary data.</text>
</comment>
<evidence type="ECO:0008006" key="3">
    <source>
        <dbReference type="Google" id="ProtNLM"/>
    </source>
</evidence>
<dbReference type="RefSeq" id="WP_248942188.1">
    <property type="nucleotide sequence ID" value="NZ_JAKIKS010000106.1"/>
</dbReference>
<keyword evidence="2" id="KW-1185">Reference proteome</keyword>
<proteinExistence type="predicted"/>
<dbReference type="EMBL" id="JAKIKS010000106">
    <property type="protein sequence ID" value="MCL1126775.1"/>
    <property type="molecule type" value="Genomic_DNA"/>
</dbReference>
<name>A0ABT0LHE8_9GAMM</name>
<dbReference type="InterPro" id="IPR011009">
    <property type="entry name" value="Kinase-like_dom_sf"/>
</dbReference>
<dbReference type="Gene3D" id="1.10.510.10">
    <property type="entry name" value="Transferase(Phosphotransferase) domain 1"/>
    <property type="match status" value="1"/>
</dbReference>
<gene>
    <name evidence="1" type="ORF">L2764_20385</name>
</gene>
<dbReference type="SUPFAM" id="SSF56112">
    <property type="entry name" value="Protein kinase-like (PK-like)"/>
    <property type="match status" value="1"/>
</dbReference>
<accession>A0ABT0LHE8</accession>
<sequence>MTINLQSQYLGHLTPGQANDIKATGQDVKVTFGTGLLSKSYAVSIEGDGSLSFKRTGLRSAIRNFFNSDASHNLSKTMTKQINGQTAQNTTDLTSLGKGKNGRVYDLENGFVRKELKSSESNIDKEAKLSIEAAQMNRYLSVLCKQTGLSRSELGIANGDAIITHDEQGTPYLDMPKIPGKPLWVDTSQISTSSFPYGASERFKEAINILNLSGIVHDDPTGFNIFFDSKTERFFFIDLGSTHLDTAKNPEELNFILEMNNRANAMHVNEIKALERPPLQPMNFI</sequence>
<evidence type="ECO:0000313" key="1">
    <source>
        <dbReference type="EMBL" id="MCL1126775.1"/>
    </source>
</evidence>
<organism evidence="1 2">
    <name type="scientific">Shewanella surugensis</name>
    <dbReference type="NCBI Taxonomy" id="212020"/>
    <lineage>
        <taxon>Bacteria</taxon>
        <taxon>Pseudomonadati</taxon>
        <taxon>Pseudomonadota</taxon>
        <taxon>Gammaproteobacteria</taxon>
        <taxon>Alteromonadales</taxon>
        <taxon>Shewanellaceae</taxon>
        <taxon>Shewanella</taxon>
    </lineage>
</organism>
<evidence type="ECO:0000313" key="2">
    <source>
        <dbReference type="Proteomes" id="UP001203423"/>
    </source>
</evidence>
<dbReference type="Proteomes" id="UP001203423">
    <property type="component" value="Unassembled WGS sequence"/>
</dbReference>
<reference evidence="1 2" key="1">
    <citation type="submission" date="2022-01" db="EMBL/GenBank/DDBJ databases">
        <title>Whole genome-based taxonomy of the Shewanellaceae.</title>
        <authorList>
            <person name="Martin-Rodriguez A.J."/>
        </authorList>
    </citation>
    <scope>NUCLEOTIDE SEQUENCE [LARGE SCALE GENOMIC DNA]</scope>
    <source>
        <strain evidence="1 2">DSM 17177</strain>
    </source>
</reference>